<keyword evidence="4" id="KW-0378">Hydrolase</keyword>
<feature type="domain" description="Phosphatidic acid phosphatase type 2/haloperoxidase" evidence="8">
    <location>
        <begin position="61"/>
        <end position="170"/>
    </location>
</feature>
<dbReference type="eggNOG" id="COG0671">
    <property type="taxonomic scope" value="Bacteria"/>
</dbReference>
<evidence type="ECO:0000256" key="1">
    <source>
        <dbReference type="ARBA" id="ARBA00004651"/>
    </source>
</evidence>
<evidence type="ECO:0000256" key="6">
    <source>
        <dbReference type="ARBA" id="ARBA00023136"/>
    </source>
</evidence>
<evidence type="ECO:0000256" key="3">
    <source>
        <dbReference type="ARBA" id="ARBA00022692"/>
    </source>
</evidence>
<dbReference type="PANTHER" id="PTHR14969:SF62">
    <property type="entry name" value="DECAPRENYLPHOSPHORYL-5-PHOSPHORIBOSE PHOSPHATASE RV3807C-RELATED"/>
    <property type="match status" value="1"/>
</dbReference>
<evidence type="ECO:0000256" key="4">
    <source>
        <dbReference type="ARBA" id="ARBA00022801"/>
    </source>
</evidence>
<feature type="transmembrane region" description="Helical" evidence="7">
    <location>
        <begin position="60"/>
        <end position="83"/>
    </location>
</feature>
<evidence type="ECO:0000313" key="11">
    <source>
        <dbReference type="Proteomes" id="UP000025229"/>
    </source>
</evidence>
<dbReference type="STRING" id="42256.RradSPS_2152"/>
<reference evidence="10" key="2">
    <citation type="submission" date="2023-11" db="EMBL/GenBank/DDBJ databases">
        <title>MicrobeMod: A computational toolkit for identifying prokaryotic methylation and restriction-modification with nanopore sequencing.</title>
        <authorList>
            <person name="Crits-Christoph A."/>
            <person name="Kang S.C."/>
            <person name="Lee H."/>
            <person name="Ostrov N."/>
        </authorList>
    </citation>
    <scope>NUCLEOTIDE SEQUENCE</scope>
    <source>
        <strain evidence="10">ATCC 51242</strain>
    </source>
</reference>
<evidence type="ECO:0000259" key="8">
    <source>
        <dbReference type="SMART" id="SM00014"/>
    </source>
</evidence>
<keyword evidence="5 7" id="KW-1133">Transmembrane helix</keyword>
<name>A0A023X609_RUBRA</name>
<reference evidence="9 11" key="1">
    <citation type="submission" date="2014-03" db="EMBL/GenBank/DDBJ databases">
        <title>Complete genome sequence of the Radio-Resistant Rubrobacter radiotolerans RSPS-4.</title>
        <authorList>
            <person name="Egas C.C."/>
            <person name="Barroso C.C."/>
            <person name="Froufe H.J.C."/>
            <person name="Pacheco J.J."/>
            <person name="Albuquerque L.L."/>
            <person name="da Costa M.M.S."/>
        </authorList>
    </citation>
    <scope>NUCLEOTIDE SEQUENCE [LARGE SCALE GENOMIC DNA]</scope>
    <source>
        <strain evidence="9 11">RSPS-4</strain>
    </source>
</reference>
<evidence type="ECO:0000256" key="5">
    <source>
        <dbReference type="ARBA" id="ARBA00022989"/>
    </source>
</evidence>
<dbReference type="GO" id="GO:0016787">
    <property type="term" value="F:hydrolase activity"/>
    <property type="evidence" value="ECO:0007669"/>
    <property type="project" value="UniProtKB-KW"/>
</dbReference>
<dbReference type="Proteomes" id="UP001281130">
    <property type="component" value="Unassembled WGS sequence"/>
</dbReference>
<evidence type="ECO:0000313" key="10">
    <source>
        <dbReference type="EMBL" id="MDX5894838.1"/>
    </source>
</evidence>
<dbReference type="InterPro" id="IPR000326">
    <property type="entry name" value="PAP2/HPO"/>
</dbReference>
<keyword evidence="11" id="KW-1185">Reference proteome</keyword>
<keyword evidence="3 7" id="KW-0812">Transmembrane</keyword>
<dbReference type="SUPFAM" id="SSF48317">
    <property type="entry name" value="Acid phosphatase/Vanadium-dependent haloperoxidase"/>
    <property type="match status" value="1"/>
</dbReference>
<feature type="transmembrane region" description="Helical" evidence="7">
    <location>
        <begin position="155"/>
        <end position="176"/>
    </location>
</feature>
<sequence length="177" mass="18869">MRSLVEADRALFRALFSLKWDPLSAVMRVATVAGTAGAVWGMAAFVGFLLTWLFSGFSAWSLAFPWAAIAASWTISEGAKYLFNRARPFIRDREIAPLIKTPSSTSFPSGHSATAAAGAITLGILYPPLAPLFALGGLLVMASRVYLGVHYPFDVFAGAMIGALVSVGLFFLGGYVR</sequence>
<organism evidence="9 11">
    <name type="scientific">Rubrobacter radiotolerans</name>
    <name type="common">Arthrobacter radiotolerans</name>
    <dbReference type="NCBI Taxonomy" id="42256"/>
    <lineage>
        <taxon>Bacteria</taxon>
        <taxon>Bacillati</taxon>
        <taxon>Actinomycetota</taxon>
        <taxon>Rubrobacteria</taxon>
        <taxon>Rubrobacterales</taxon>
        <taxon>Rubrobacteraceae</taxon>
        <taxon>Rubrobacter</taxon>
    </lineage>
</organism>
<dbReference type="SMART" id="SM00014">
    <property type="entry name" value="acidPPc"/>
    <property type="match status" value="1"/>
</dbReference>
<dbReference type="Pfam" id="PF01569">
    <property type="entry name" value="PAP2"/>
    <property type="match status" value="1"/>
</dbReference>
<dbReference type="HOGENOM" id="CLU_072573_10_2_11"/>
<dbReference type="KEGG" id="rrd:RradSPS_2152"/>
<gene>
    <name evidence="9" type="ORF">RradSPS_2152</name>
    <name evidence="10" type="ORF">SIL72_12490</name>
</gene>
<proteinExistence type="predicted"/>
<feature type="transmembrane region" description="Helical" evidence="7">
    <location>
        <begin position="29"/>
        <end position="54"/>
    </location>
</feature>
<dbReference type="GO" id="GO:0005886">
    <property type="term" value="C:plasma membrane"/>
    <property type="evidence" value="ECO:0007669"/>
    <property type="project" value="UniProtKB-SubCell"/>
</dbReference>
<accession>A0A023X609</accession>
<comment type="subcellular location">
    <subcellularLocation>
        <location evidence="1">Cell membrane</location>
        <topology evidence="1">Multi-pass membrane protein</topology>
    </subcellularLocation>
</comment>
<dbReference type="Proteomes" id="UP000025229">
    <property type="component" value="Chromosome"/>
</dbReference>
<dbReference type="InterPro" id="IPR036938">
    <property type="entry name" value="PAP2/HPO_sf"/>
</dbReference>
<dbReference type="EMBL" id="CP007514">
    <property type="protein sequence ID" value="AHY47435.1"/>
    <property type="molecule type" value="Genomic_DNA"/>
</dbReference>
<dbReference type="PANTHER" id="PTHR14969">
    <property type="entry name" value="SPHINGOSINE-1-PHOSPHATE PHOSPHOHYDROLASE"/>
    <property type="match status" value="1"/>
</dbReference>
<evidence type="ECO:0000313" key="9">
    <source>
        <dbReference type="EMBL" id="AHY47435.1"/>
    </source>
</evidence>
<evidence type="ECO:0000256" key="7">
    <source>
        <dbReference type="SAM" id="Phobius"/>
    </source>
</evidence>
<evidence type="ECO:0000256" key="2">
    <source>
        <dbReference type="ARBA" id="ARBA00022475"/>
    </source>
</evidence>
<dbReference type="Gene3D" id="1.20.144.10">
    <property type="entry name" value="Phosphatidic acid phosphatase type 2/haloperoxidase"/>
    <property type="match status" value="1"/>
</dbReference>
<feature type="transmembrane region" description="Helical" evidence="7">
    <location>
        <begin position="129"/>
        <end position="149"/>
    </location>
</feature>
<keyword evidence="6 7" id="KW-0472">Membrane</keyword>
<dbReference type="AlphaFoldDB" id="A0A023X609"/>
<dbReference type="RefSeq" id="WP_051589707.1">
    <property type="nucleotide sequence ID" value="NZ_CP007514.1"/>
</dbReference>
<keyword evidence="2" id="KW-1003">Cell membrane</keyword>
<dbReference type="EMBL" id="JAWXXX010000001">
    <property type="protein sequence ID" value="MDX5894838.1"/>
    <property type="molecule type" value="Genomic_DNA"/>
</dbReference>
<protein>
    <submittedName>
        <fullName evidence="9">PAP2 superfamily</fullName>
    </submittedName>
    <submittedName>
        <fullName evidence="10">Phosphatase PAP2 family protein</fullName>
    </submittedName>
</protein>